<accession>A0ABR3K2W7</accession>
<dbReference type="EMBL" id="JBEUSY010000566">
    <property type="protein sequence ID" value="KAL1226536.1"/>
    <property type="molecule type" value="Genomic_DNA"/>
</dbReference>
<reference evidence="1 2" key="1">
    <citation type="submission" date="2024-07" db="EMBL/GenBank/DDBJ databases">
        <title>Enhanced genomic and transcriptomic resources for Trichinella pseudospiralis and T. spiralis underpin the discovery of pronounced molecular differences between stages and species.</title>
        <authorList>
            <person name="Pasi K.K."/>
            <person name="La Rosa G."/>
            <person name="Gomez-Morales M.A."/>
            <person name="Tosini F."/>
            <person name="Sumanam S."/>
            <person name="Young N.D."/>
            <person name="Chang B.C."/>
            <person name="Robin G.B."/>
        </authorList>
    </citation>
    <scope>NUCLEOTIDE SEQUENCE [LARGE SCALE GENOMIC DNA]</scope>
    <source>
        <strain evidence="1">ISS534</strain>
    </source>
</reference>
<organism evidence="1 2">
    <name type="scientific">Trichinella spiralis</name>
    <name type="common">Trichina worm</name>
    <dbReference type="NCBI Taxonomy" id="6334"/>
    <lineage>
        <taxon>Eukaryota</taxon>
        <taxon>Metazoa</taxon>
        <taxon>Ecdysozoa</taxon>
        <taxon>Nematoda</taxon>
        <taxon>Enoplea</taxon>
        <taxon>Dorylaimia</taxon>
        <taxon>Trichinellida</taxon>
        <taxon>Trichinellidae</taxon>
        <taxon>Trichinella</taxon>
    </lineage>
</organism>
<comment type="caution">
    <text evidence="1">The sequence shown here is derived from an EMBL/GenBank/DDBJ whole genome shotgun (WGS) entry which is preliminary data.</text>
</comment>
<keyword evidence="2" id="KW-1185">Reference proteome</keyword>
<evidence type="ECO:0000313" key="2">
    <source>
        <dbReference type="Proteomes" id="UP001558632"/>
    </source>
</evidence>
<sequence length="83" mass="9797">MSALLNHSPAYYSPTCSAVNPNLINLEEKAKLPKEARIIIFVVHRLWRQQPAEIDALRSSEQYLPMADHANRQWVFFHQIYRY</sequence>
<evidence type="ECO:0000313" key="1">
    <source>
        <dbReference type="EMBL" id="KAL1226536.1"/>
    </source>
</evidence>
<proteinExistence type="predicted"/>
<name>A0ABR3K2W7_TRISP</name>
<dbReference type="Proteomes" id="UP001558632">
    <property type="component" value="Unassembled WGS sequence"/>
</dbReference>
<gene>
    <name evidence="1" type="ORF">TSPI_08252</name>
</gene>
<protein>
    <submittedName>
        <fullName evidence="1">COMM domain-containing protein</fullName>
    </submittedName>
</protein>